<gene>
    <name evidence="1" type="ORF">P5673_029209</name>
</gene>
<name>A0AAD9UU82_ACRCE</name>
<reference evidence="1" key="2">
    <citation type="journal article" date="2023" name="Science">
        <title>Genomic signatures of disease resistance in endangered staghorn corals.</title>
        <authorList>
            <person name="Vollmer S.V."/>
            <person name="Selwyn J.D."/>
            <person name="Despard B.A."/>
            <person name="Roesel C.L."/>
        </authorList>
    </citation>
    <scope>NUCLEOTIDE SEQUENCE</scope>
    <source>
        <strain evidence="1">K2</strain>
    </source>
</reference>
<sequence>MPPPGRVALQRIPVILDAENGIRIKANAFLGGGSGRKEIADMLGLDAERKPLRVAVFERRRS</sequence>
<dbReference type="Proteomes" id="UP001249851">
    <property type="component" value="Unassembled WGS sequence"/>
</dbReference>
<accession>A0AAD9UU82</accession>
<keyword evidence="2" id="KW-1185">Reference proteome</keyword>
<protein>
    <submittedName>
        <fullName evidence="1">Uncharacterized protein</fullName>
    </submittedName>
</protein>
<reference evidence="1" key="1">
    <citation type="journal article" date="2023" name="G3 (Bethesda)">
        <title>Whole genome assembly and annotation of the endangered Caribbean coral Acropora cervicornis.</title>
        <authorList>
            <person name="Selwyn J.D."/>
            <person name="Vollmer S.V."/>
        </authorList>
    </citation>
    <scope>NUCLEOTIDE SEQUENCE</scope>
    <source>
        <strain evidence="1">K2</strain>
    </source>
</reference>
<proteinExistence type="predicted"/>
<dbReference type="EMBL" id="JARQWQ010000114">
    <property type="protein sequence ID" value="KAK2550174.1"/>
    <property type="molecule type" value="Genomic_DNA"/>
</dbReference>
<organism evidence="1 2">
    <name type="scientific">Acropora cervicornis</name>
    <name type="common">Staghorn coral</name>
    <dbReference type="NCBI Taxonomy" id="6130"/>
    <lineage>
        <taxon>Eukaryota</taxon>
        <taxon>Metazoa</taxon>
        <taxon>Cnidaria</taxon>
        <taxon>Anthozoa</taxon>
        <taxon>Hexacorallia</taxon>
        <taxon>Scleractinia</taxon>
        <taxon>Astrocoeniina</taxon>
        <taxon>Acroporidae</taxon>
        <taxon>Acropora</taxon>
    </lineage>
</organism>
<evidence type="ECO:0000313" key="2">
    <source>
        <dbReference type="Proteomes" id="UP001249851"/>
    </source>
</evidence>
<evidence type="ECO:0000313" key="1">
    <source>
        <dbReference type="EMBL" id="KAK2550174.1"/>
    </source>
</evidence>
<dbReference type="AlphaFoldDB" id="A0AAD9UU82"/>
<comment type="caution">
    <text evidence="1">The sequence shown here is derived from an EMBL/GenBank/DDBJ whole genome shotgun (WGS) entry which is preliminary data.</text>
</comment>